<dbReference type="RefSeq" id="XP_019893716.2">
    <property type="nucleotide sequence ID" value="XM_020038157.2"/>
</dbReference>
<gene>
    <name evidence="4" type="primary">LOC101895811</name>
</gene>
<proteinExistence type="predicted"/>
<protein>
    <submittedName>
        <fullName evidence="4">Coiled-coil domain-containing protein 186 isoform X1</fullName>
    </submittedName>
</protein>
<dbReference type="GeneID" id="101895811"/>
<name>A0A9J7IE83_MUSDO</name>
<dbReference type="Proteomes" id="UP001652621">
    <property type="component" value="Unplaced"/>
</dbReference>
<feature type="compositionally biased region" description="Polar residues" evidence="2">
    <location>
        <begin position="278"/>
        <end position="289"/>
    </location>
</feature>
<accession>A0A9J7IE83</accession>
<feature type="region of interest" description="Disordered" evidence="2">
    <location>
        <begin position="278"/>
        <end position="325"/>
    </location>
</feature>
<feature type="compositionally biased region" description="Polar residues" evidence="2">
    <location>
        <begin position="305"/>
        <end position="325"/>
    </location>
</feature>
<dbReference type="AlphaFoldDB" id="A0A9J7IE83"/>
<evidence type="ECO:0000256" key="1">
    <source>
        <dbReference type="SAM" id="Coils"/>
    </source>
</evidence>
<feature type="compositionally biased region" description="Low complexity" evidence="2">
    <location>
        <begin position="290"/>
        <end position="301"/>
    </location>
</feature>
<reference evidence="4" key="1">
    <citation type="submission" date="2025-08" db="UniProtKB">
        <authorList>
            <consortium name="RefSeq"/>
        </authorList>
    </citation>
    <scope>IDENTIFICATION</scope>
    <source>
        <strain evidence="4">Aabys</strain>
        <tissue evidence="4">Whole body</tissue>
    </source>
</reference>
<evidence type="ECO:0000313" key="3">
    <source>
        <dbReference type="Proteomes" id="UP001652621"/>
    </source>
</evidence>
<feature type="coiled-coil region" evidence="1">
    <location>
        <begin position="48"/>
        <end position="132"/>
    </location>
</feature>
<keyword evidence="3" id="KW-1185">Reference proteome</keyword>
<dbReference type="KEGG" id="mde:101895811"/>
<evidence type="ECO:0000313" key="4">
    <source>
        <dbReference type="RefSeq" id="XP_019893716.2"/>
    </source>
</evidence>
<keyword evidence="1" id="KW-0175">Coiled coil</keyword>
<sequence>MGNKLERTSQMDAQIQRCPNEVQAYIEDLEDKLRQYKGSDDNPEKQSIKELKAQISELQSIIKEYKSLENQNSDLAIKYSSAIAELEKCRKSNAIIDGKFAQIAHRMNDELQMKYESAMQALNDQKRKMNRAFFDLGIVRAECQELRQENYNLKLRNQSVTSQQKGLNDELQTKYKSAMLTIEERNGEINHMISNLAQLKAECQELRQANENLKLQIEANKQNPFENGNQTATSKQIAFEEHYKALDNKYVDMQEKLFEMQLQNHELRTQLEEANKNLNRSQQVTAEQQTATNTPDATTAPVDVGTSSATPETMHSLSSSDTRTGDNNVLIKGFDSSLDNNEIKCMILTMADLMDLQIKNSDITNISRKESKSSRKSNRALIVVELKQIKIKNNMLKNKEKLKNFDSFKDIEIWDYISDDVHQLFQYAKDLKNHGFQAVYLKNNSVYAIKNRTTNSRPILIKTSNQVDELKNGS</sequence>
<organism evidence="3 4">
    <name type="scientific">Musca domestica</name>
    <name type="common">House fly</name>
    <dbReference type="NCBI Taxonomy" id="7370"/>
    <lineage>
        <taxon>Eukaryota</taxon>
        <taxon>Metazoa</taxon>
        <taxon>Ecdysozoa</taxon>
        <taxon>Arthropoda</taxon>
        <taxon>Hexapoda</taxon>
        <taxon>Insecta</taxon>
        <taxon>Pterygota</taxon>
        <taxon>Neoptera</taxon>
        <taxon>Endopterygota</taxon>
        <taxon>Diptera</taxon>
        <taxon>Brachycera</taxon>
        <taxon>Muscomorpha</taxon>
        <taxon>Muscoidea</taxon>
        <taxon>Muscidae</taxon>
        <taxon>Musca</taxon>
    </lineage>
</organism>
<evidence type="ECO:0000256" key="2">
    <source>
        <dbReference type="SAM" id="MobiDB-lite"/>
    </source>
</evidence>
<dbReference type="VEuPathDB" id="VectorBase:MDOMA2_009998"/>